<evidence type="ECO:0000313" key="8">
    <source>
        <dbReference type="Proteomes" id="UP000440578"/>
    </source>
</evidence>
<feature type="compositionally biased region" description="Low complexity" evidence="6">
    <location>
        <begin position="178"/>
        <end position="189"/>
    </location>
</feature>
<evidence type="ECO:0000256" key="3">
    <source>
        <dbReference type="ARBA" id="ARBA00023274"/>
    </source>
</evidence>
<dbReference type="EMBL" id="VIIS01000863">
    <property type="protein sequence ID" value="KAF0304225.1"/>
    <property type="molecule type" value="Genomic_DNA"/>
</dbReference>
<evidence type="ECO:0000256" key="6">
    <source>
        <dbReference type="SAM" id="MobiDB-lite"/>
    </source>
</evidence>
<sequence length="197" mass="22801">MTSQLGRLIPQLRIPVQPKYRPLRNVEGSYGRLKNLRSTVTALVRDERVEMQYIRLDEARGYAERLIHDAILHGDRDTHTMDMANFWLTEKQLIHKLFKVLAPRYAEHRSSFTSLYKLPPAYRENDKGAPRGVLELKGNPFPPLRDGSTDRKHLLHNVLLDEARRQYRHKKYQQLAAEARAALADSSAEPPRRPSGD</sequence>
<comment type="caution">
    <text evidence="7">The sequence shown here is derived from an EMBL/GenBank/DDBJ whole genome shotgun (WGS) entry which is preliminary data.</text>
</comment>
<name>A0A6A4WE14_AMPAM</name>
<dbReference type="InterPro" id="IPR000456">
    <property type="entry name" value="Ribosomal_bL17"/>
</dbReference>
<keyword evidence="2 7" id="KW-0689">Ribosomal protein</keyword>
<dbReference type="GO" id="GO:0003735">
    <property type="term" value="F:structural constituent of ribosome"/>
    <property type="evidence" value="ECO:0007669"/>
    <property type="project" value="InterPro"/>
</dbReference>
<dbReference type="OrthoDB" id="275000at2759"/>
<dbReference type="InterPro" id="IPR036373">
    <property type="entry name" value="Ribosomal_bL17_sf"/>
</dbReference>
<feature type="region of interest" description="Disordered" evidence="6">
    <location>
        <begin position="178"/>
        <end position="197"/>
    </location>
</feature>
<dbReference type="Gene3D" id="3.90.1030.10">
    <property type="entry name" value="Ribosomal protein L17"/>
    <property type="match status" value="1"/>
</dbReference>
<evidence type="ECO:0000313" key="7">
    <source>
        <dbReference type="EMBL" id="KAF0304223.1"/>
    </source>
</evidence>
<accession>A0A6A4WE14</accession>
<dbReference type="SUPFAM" id="SSF64263">
    <property type="entry name" value="Prokaryotic ribosomal protein L17"/>
    <property type="match status" value="1"/>
</dbReference>
<dbReference type="EMBL" id="VIIS01000863">
    <property type="protein sequence ID" value="KAF0304224.1"/>
    <property type="molecule type" value="Genomic_DNA"/>
</dbReference>
<dbReference type="GO" id="GO:0005762">
    <property type="term" value="C:mitochondrial large ribosomal subunit"/>
    <property type="evidence" value="ECO:0007669"/>
    <property type="project" value="TreeGrafter"/>
</dbReference>
<reference evidence="7 8" key="1">
    <citation type="submission" date="2019-07" db="EMBL/GenBank/DDBJ databases">
        <title>Draft genome assembly of a fouling barnacle, Amphibalanus amphitrite (Darwin, 1854): The first reference genome for Thecostraca.</title>
        <authorList>
            <person name="Kim W."/>
        </authorList>
    </citation>
    <scope>NUCLEOTIDE SEQUENCE [LARGE SCALE GENOMIC DNA]</scope>
    <source>
        <strain evidence="7">SNU_AA5</strain>
        <tissue evidence="7">Soma without cirri and trophi</tissue>
    </source>
</reference>
<dbReference type="Pfam" id="PF01196">
    <property type="entry name" value="Ribosomal_L17"/>
    <property type="match status" value="1"/>
</dbReference>
<evidence type="ECO:0000256" key="5">
    <source>
        <dbReference type="ARBA" id="ARBA00035413"/>
    </source>
</evidence>
<dbReference type="AlphaFoldDB" id="A0A6A4WE14"/>
<feature type="region of interest" description="Disordered" evidence="6">
    <location>
        <begin position="127"/>
        <end position="148"/>
    </location>
</feature>
<dbReference type="Proteomes" id="UP000440578">
    <property type="component" value="Unassembled WGS sequence"/>
</dbReference>
<gene>
    <name evidence="7" type="primary">MRPL17_2</name>
    <name evidence="7" type="ORF">FJT64_023921</name>
</gene>
<keyword evidence="3" id="KW-0687">Ribonucleoprotein</keyword>
<dbReference type="EMBL" id="VIIS01000863">
    <property type="protein sequence ID" value="KAF0304223.1"/>
    <property type="molecule type" value="Genomic_DNA"/>
</dbReference>
<dbReference type="GO" id="GO:0006412">
    <property type="term" value="P:translation"/>
    <property type="evidence" value="ECO:0007669"/>
    <property type="project" value="InterPro"/>
</dbReference>
<dbReference type="PANTHER" id="PTHR14413:SF16">
    <property type="entry name" value="LARGE RIBOSOMAL SUBUNIT PROTEIN BL17M"/>
    <property type="match status" value="1"/>
</dbReference>
<protein>
    <recommendedName>
        <fullName evidence="4">Large ribosomal subunit protein bL17m</fullName>
    </recommendedName>
    <alternativeName>
        <fullName evidence="5">39S ribosomal protein L17, mitochondrial</fullName>
    </alternativeName>
</protein>
<organism evidence="7 8">
    <name type="scientific">Amphibalanus amphitrite</name>
    <name type="common">Striped barnacle</name>
    <name type="synonym">Balanus amphitrite</name>
    <dbReference type="NCBI Taxonomy" id="1232801"/>
    <lineage>
        <taxon>Eukaryota</taxon>
        <taxon>Metazoa</taxon>
        <taxon>Ecdysozoa</taxon>
        <taxon>Arthropoda</taxon>
        <taxon>Crustacea</taxon>
        <taxon>Multicrustacea</taxon>
        <taxon>Cirripedia</taxon>
        <taxon>Thoracica</taxon>
        <taxon>Thoracicalcarea</taxon>
        <taxon>Balanomorpha</taxon>
        <taxon>Balanoidea</taxon>
        <taxon>Balanidae</taxon>
        <taxon>Amphibalaninae</taxon>
        <taxon>Amphibalanus</taxon>
    </lineage>
</organism>
<proteinExistence type="inferred from homology"/>
<evidence type="ECO:0000256" key="1">
    <source>
        <dbReference type="ARBA" id="ARBA00008777"/>
    </source>
</evidence>
<evidence type="ECO:0000256" key="2">
    <source>
        <dbReference type="ARBA" id="ARBA00022980"/>
    </source>
</evidence>
<evidence type="ECO:0000256" key="4">
    <source>
        <dbReference type="ARBA" id="ARBA00035290"/>
    </source>
</evidence>
<keyword evidence="8" id="KW-1185">Reference proteome</keyword>
<comment type="similarity">
    <text evidence="1">Belongs to the bacterial ribosomal protein bL17 family.</text>
</comment>
<dbReference type="PANTHER" id="PTHR14413">
    <property type="entry name" value="RIBOSOMAL PROTEIN L17"/>
    <property type="match status" value="1"/>
</dbReference>
<dbReference type="FunFam" id="3.90.1030.10:FF:000009">
    <property type="entry name" value="39S ribosomal protein L17, mitochondrial"/>
    <property type="match status" value="1"/>
</dbReference>